<evidence type="ECO:0000313" key="4">
    <source>
        <dbReference type="EMBL" id="MFC6714154.1"/>
    </source>
</evidence>
<gene>
    <name evidence="4" type="ORF">ACFQBT_10155</name>
</gene>
<dbReference type="Gene3D" id="1.10.357.10">
    <property type="entry name" value="Tetracycline Repressor, domain 2"/>
    <property type="match status" value="1"/>
</dbReference>
<dbReference type="Proteomes" id="UP001596356">
    <property type="component" value="Unassembled WGS sequence"/>
</dbReference>
<feature type="DNA-binding region" description="H-T-H motif" evidence="2">
    <location>
        <begin position="26"/>
        <end position="45"/>
    </location>
</feature>
<dbReference type="SUPFAM" id="SSF46689">
    <property type="entry name" value="Homeodomain-like"/>
    <property type="match status" value="1"/>
</dbReference>
<evidence type="ECO:0000259" key="3">
    <source>
        <dbReference type="PROSITE" id="PS50977"/>
    </source>
</evidence>
<comment type="caution">
    <text evidence="4">The sequence shown here is derived from an EMBL/GenBank/DDBJ whole genome shotgun (WGS) entry which is preliminary data.</text>
</comment>
<name>A0ABW2AU12_9MICO</name>
<dbReference type="PROSITE" id="PS50977">
    <property type="entry name" value="HTH_TETR_2"/>
    <property type="match status" value="1"/>
</dbReference>
<keyword evidence="5" id="KW-1185">Reference proteome</keyword>
<evidence type="ECO:0000256" key="2">
    <source>
        <dbReference type="PROSITE-ProRule" id="PRU00335"/>
    </source>
</evidence>
<accession>A0ABW2AU12</accession>
<dbReference type="InterPro" id="IPR009057">
    <property type="entry name" value="Homeodomain-like_sf"/>
</dbReference>
<dbReference type="RefSeq" id="WP_377822432.1">
    <property type="nucleotide sequence ID" value="NZ_JBHSWJ010000002.1"/>
</dbReference>
<dbReference type="Pfam" id="PF00440">
    <property type="entry name" value="TetR_N"/>
    <property type="match status" value="1"/>
</dbReference>
<evidence type="ECO:0000256" key="1">
    <source>
        <dbReference type="ARBA" id="ARBA00023125"/>
    </source>
</evidence>
<sequence length="199" mass="21388">MRTERRAQILAATAQCVATFGLAGLTLEKVSAESGMSRGHIRHYIGNRDDLILALVEWELGRDEIAAGGQLTDSSNIAAMLDYLFGPTFSEPGDENTVVLELLNAARTNDGIREAMLDGYNGLRQQINSVLSDTFPAADAELLSGRSYALLCLAIGNAALSDLDRSTASDPIVRAAAERIILEFEKPQSAPPRRAGAKR</sequence>
<dbReference type="EMBL" id="JBHSWJ010000002">
    <property type="protein sequence ID" value="MFC6714154.1"/>
    <property type="molecule type" value="Genomic_DNA"/>
</dbReference>
<feature type="domain" description="HTH tetR-type" evidence="3">
    <location>
        <begin position="3"/>
        <end position="63"/>
    </location>
</feature>
<protein>
    <submittedName>
        <fullName evidence="4">TetR/AcrR family transcriptional regulator</fullName>
    </submittedName>
</protein>
<reference evidence="5" key="1">
    <citation type="journal article" date="2019" name="Int. J. Syst. Evol. Microbiol.">
        <title>The Global Catalogue of Microorganisms (GCM) 10K type strain sequencing project: providing services to taxonomists for standard genome sequencing and annotation.</title>
        <authorList>
            <consortium name="The Broad Institute Genomics Platform"/>
            <consortium name="The Broad Institute Genome Sequencing Center for Infectious Disease"/>
            <person name="Wu L."/>
            <person name="Ma J."/>
        </authorList>
    </citation>
    <scope>NUCLEOTIDE SEQUENCE [LARGE SCALE GENOMIC DNA]</scope>
    <source>
        <strain evidence="5">NBRC 106593</strain>
    </source>
</reference>
<proteinExistence type="predicted"/>
<organism evidence="4 5">
    <name type="scientific">Branchiibius cervicis</name>
    <dbReference type="NCBI Taxonomy" id="908252"/>
    <lineage>
        <taxon>Bacteria</taxon>
        <taxon>Bacillati</taxon>
        <taxon>Actinomycetota</taxon>
        <taxon>Actinomycetes</taxon>
        <taxon>Micrococcales</taxon>
        <taxon>Dermacoccaceae</taxon>
        <taxon>Branchiibius</taxon>
    </lineage>
</organism>
<evidence type="ECO:0000313" key="5">
    <source>
        <dbReference type="Proteomes" id="UP001596356"/>
    </source>
</evidence>
<dbReference type="InterPro" id="IPR001647">
    <property type="entry name" value="HTH_TetR"/>
</dbReference>
<keyword evidence="1 2" id="KW-0238">DNA-binding</keyword>